<gene>
    <name evidence="5" type="ORF">EE52_0223435</name>
</gene>
<keyword evidence="1" id="KW-0805">Transcription regulation</keyword>
<evidence type="ECO:0000256" key="1">
    <source>
        <dbReference type="ARBA" id="ARBA00023015"/>
    </source>
</evidence>
<dbReference type="SMART" id="SM00342">
    <property type="entry name" value="HTH_ARAC"/>
    <property type="match status" value="1"/>
</dbReference>
<sequence length="335" mass="38565">MMATRLMKHDLHEMMLEWPVQNLAGESRTERNSYRIDNGYLKATFEEICTPFFSIMEHHISCEESIEMYAQADEYHAVWFCAALAGHVTCFYDPITRSEEWNKGDANLLQCDGIDSCACFPKHTPFHMMEIMLSNDYIRELAGQYPDLFGNEDIETIFCDRLYRAYRTNRPFCTGIYKALSDIKLSQLNGNMALMYVDAKIREILSLFLARRGGEECLHCSCSVGIECDKIHHAKAIIEQEYLNPPSLHQLALRVGTNECTLKRGFKTVFGTTVFGHIFDYRMEIACRYLLDSSKTIQEIGACVGYEYHAHFSTAFKRKFGLTPLEYRCNRLGAS</sequence>
<dbReference type="InterPro" id="IPR053142">
    <property type="entry name" value="PchR_regulatory_protein"/>
</dbReference>
<keyword evidence="3" id="KW-0804">Transcription</keyword>
<dbReference type="InterPro" id="IPR018060">
    <property type="entry name" value="HTH_AraC"/>
</dbReference>
<feature type="domain" description="HTH araC/xylS-type" evidence="4">
    <location>
        <begin position="232"/>
        <end position="330"/>
    </location>
</feature>
<dbReference type="SUPFAM" id="SSF46689">
    <property type="entry name" value="Homeodomain-like"/>
    <property type="match status" value="2"/>
</dbReference>
<accession>A0A0I9UI36</accession>
<dbReference type="AlphaFoldDB" id="A0A0I9UI36"/>
<reference evidence="5" key="2">
    <citation type="submission" date="2014-07" db="EMBL/GenBank/DDBJ databases">
        <title>Genetics and epidemiology of antimicrobial resistance in B. fragilis group.</title>
        <authorList>
            <person name="Sydenham T.V."/>
            <person name="Hasman H."/>
            <person name="Kemp M."/>
            <person name="Justesen U.S."/>
        </authorList>
    </citation>
    <scope>NUCLEOTIDE SEQUENCE [LARGE SCALE GENOMIC DNA]</scope>
    <source>
        <strain evidence="5">DCMOUH0018B</strain>
    </source>
</reference>
<dbReference type="PROSITE" id="PS01124">
    <property type="entry name" value="HTH_ARAC_FAMILY_2"/>
    <property type="match status" value="1"/>
</dbReference>
<dbReference type="PANTHER" id="PTHR47893:SF1">
    <property type="entry name" value="REGULATORY PROTEIN PCHR"/>
    <property type="match status" value="1"/>
</dbReference>
<dbReference type="InterPro" id="IPR018062">
    <property type="entry name" value="HTH_AraC-typ_CS"/>
</dbReference>
<dbReference type="GO" id="GO:0043565">
    <property type="term" value="F:sequence-specific DNA binding"/>
    <property type="evidence" value="ECO:0007669"/>
    <property type="project" value="InterPro"/>
</dbReference>
<dbReference type="PATRIC" id="fig|817.53.peg.4851"/>
<evidence type="ECO:0000259" key="4">
    <source>
        <dbReference type="PROSITE" id="PS01124"/>
    </source>
</evidence>
<reference evidence="5" key="1">
    <citation type="book" date="2014" name="THE 24TH EUROPEAN CONGRESS OF CLINICAL MICROBIOLOGY AND INFECTIOUS DISEASES" publisher="ECCMID 2014" city="Barcelona, Spain">
        <title>Identification of resistance genes in three multidrug-resistant Bacteroides fragilis isolates by whole genome sequencing.</title>
        <editorList>
            <person name="Unknown"/>
            <person name="A."/>
        </editorList>
        <authorList>
            <person name="Sydenham T.V."/>
            <person name="Hasman H."/>
            <person name="Wang M."/>
            <person name="Soki J."/>
            <person name="Nagy E."/>
            <person name="Justesen U.S."/>
        </authorList>
    </citation>
    <scope>NUCLEOTIDE SEQUENCE</scope>
    <source>
        <strain evidence="5">DCMOUH0018B</strain>
    </source>
</reference>
<protein>
    <submittedName>
        <fullName evidence="5">AraC family transcriptional regulator</fullName>
    </submittedName>
</protein>
<evidence type="ECO:0000313" key="5">
    <source>
        <dbReference type="EMBL" id="KFX72439.1"/>
    </source>
</evidence>
<comment type="caution">
    <text evidence="5">The sequence shown here is derived from an EMBL/GenBank/DDBJ whole genome shotgun (WGS) entry which is preliminary data.</text>
</comment>
<dbReference type="Gene3D" id="1.10.10.60">
    <property type="entry name" value="Homeodomain-like"/>
    <property type="match status" value="1"/>
</dbReference>
<keyword evidence="2" id="KW-0238">DNA-binding</keyword>
<dbReference type="PANTHER" id="PTHR47893">
    <property type="entry name" value="REGULATORY PROTEIN PCHR"/>
    <property type="match status" value="1"/>
</dbReference>
<dbReference type="PRINTS" id="PR00032">
    <property type="entry name" value="HTHARAC"/>
</dbReference>
<dbReference type="PROSITE" id="PS00041">
    <property type="entry name" value="HTH_ARAC_FAMILY_1"/>
    <property type="match status" value="1"/>
</dbReference>
<organism evidence="5">
    <name type="scientific">Bacteroides fragilis</name>
    <dbReference type="NCBI Taxonomy" id="817"/>
    <lineage>
        <taxon>Bacteria</taxon>
        <taxon>Pseudomonadati</taxon>
        <taxon>Bacteroidota</taxon>
        <taxon>Bacteroidia</taxon>
        <taxon>Bacteroidales</taxon>
        <taxon>Bacteroidaceae</taxon>
        <taxon>Bacteroides</taxon>
    </lineage>
</organism>
<dbReference type="EMBL" id="JMZZ02000228">
    <property type="protein sequence ID" value="KFX72439.1"/>
    <property type="molecule type" value="Genomic_DNA"/>
</dbReference>
<name>A0A0I9UI36_BACFG</name>
<evidence type="ECO:0000256" key="2">
    <source>
        <dbReference type="ARBA" id="ARBA00023125"/>
    </source>
</evidence>
<dbReference type="GO" id="GO:0003700">
    <property type="term" value="F:DNA-binding transcription factor activity"/>
    <property type="evidence" value="ECO:0007669"/>
    <property type="project" value="InterPro"/>
</dbReference>
<dbReference type="RefSeq" id="WP_044302166.1">
    <property type="nucleotide sequence ID" value="NZ_CAEUHN010000021.1"/>
</dbReference>
<dbReference type="InterPro" id="IPR009057">
    <property type="entry name" value="Homeodomain-like_sf"/>
</dbReference>
<proteinExistence type="predicted"/>
<evidence type="ECO:0000256" key="3">
    <source>
        <dbReference type="ARBA" id="ARBA00023163"/>
    </source>
</evidence>
<dbReference type="InterPro" id="IPR020449">
    <property type="entry name" value="Tscrpt_reg_AraC-type_HTH"/>
</dbReference>
<dbReference type="Pfam" id="PF12833">
    <property type="entry name" value="HTH_18"/>
    <property type="match status" value="1"/>
</dbReference>